<organism evidence="3">
    <name type="scientific">Desulfatirhabdium butyrativorans</name>
    <dbReference type="NCBI Taxonomy" id="340467"/>
    <lineage>
        <taxon>Bacteria</taxon>
        <taxon>Pseudomonadati</taxon>
        <taxon>Thermodesulfobacteriota</taxon>
        <taxon>Desulfobacteria</taxon>
        <taxon>Desulfobacterales</taxon>
        <taxon>Desulfatirhabdiaceae</taxon>
        <taxon>Desulfatirhabdium</taxon>
    </lineage>
</organism>
<dbReference type="Pfam" id="PF00535">
    <property type="entry name" value="Glycos_transf_2"/>
    <property type="match status" value="2"/>
</dbReference>
<gene>
    <name evidence="3" type="ORF">ENS29_07535</name>
</gene>
<dbReference type="PANTHER" id="PTHR43685:SF3">
    <property type="entry name" value="SLR2126 PROTEIN"/>
    <property type="match status" value="1"/>
</dbReference>
<dbReference type="InterPro" id="IPR029044">
    <property type="entry name" value="Nucleotide-diphossugar_trans"/>
</dbReference>
<dbReference type="AlphaFoldDB" id="A0A7C4RQW0"/>
<comment type="caution">
    <text evidence="3">The sequence shown here is derived from an EMBL/GenBank/DDBJ whole genome shotgun (WGS) entry which is preliminary data.</text>
</comment>
<dbReference type="Gene3D" id="3.90.550.10">
    <property type="entry name" value="Spore Coat Polysaccharide Biosynthesis Protein SpsA, Chain A"/>
    <property type="match status" value="2"/>
</dbReference>
<dbReference type="InterPro" id="IPR001173">
    <property type="entry name" value="Glyco_trans_2-like"/>
</dbReference>
<accession>A0A7C4RQW0</accession>
<sequence>MVQTIALAPFDNEVPMWMPIRVMEIELSAPQSSLNQTFDGYGQALALVRLHGVPVGIEKFSLIEGKLDPLDLKKAILKHHAHRIIRTLISKRLTSSLHHLLTPEDILTSLRSPPDPVDASLAVTVAVCTRDRATDLAMCLEALSRLRYPNLEILVVDNAASTDATRKLVHDRYPQVRYVLEPRPGLDWARNRAIQEAKGDIVAFTDDDVIVDPGWIDEIVRVFQEDATVMGVTGMVVPWELETEAQWLFERYGGFNRGFDPKWALLGTSHAHLAASRYIGTGQFGTGANMAFRKQVFESIGYFDPALDVGTVTSGGGDLEMFFRLLREGYGLMYEPKALVWHRHRRTRSELQSQIESWGTGFYAYLTRSAQAYPDNRFAILRFGFWWLWRHLRRYAAASIKPSPIPNELVMRELRGSLKGPFLYMKARKRSEDIRKRFGPLKSDAIERRTFPASRMHPDKDSVAVRTIDLQKGIPTIEELGSCHQIRLIVTWSGKPIGALNVNDVGPVLSAHRLRYEIADAFGLDLFSETDKLDKGVLWSKIIDGFIERCMPKADGSSSGYHARKLPPTCSVSVVIATRDRPDDLRECLRFLSRQRVSRPIDIVVVDNNPASGLTEPVVSAFPNVRLAVETRRGSSYARNCGIRLSTGDIVAVTDDDTTMPEDWLETLIAPFEQPDVGIVTGNVLPFELETQAQRLFEQYGGLGRGYIRWKADRDWFDEFTRKAVPTWYLGGTANVAFRRSIFSDPNVGLFEETLGSGVPTGVGEDTYMFYRALKEGYTVVYEPSAYVWHKHRKTMSDLQRQIYAYSRGHVAYHLTTLFRDGDFRALTALFYTLPRYHAARIRDYILGWTNYPLRLAFLEFAGHLAGPWAYWKAHRMVKRMGRSDGIRDSSQQTEDRSRNTGGNR</sequence>
<name>A0A7C4RQW0_9BACT</name>
<evidence type="ECO:0000313" key="3">
    <source>
        <dbReference type="EMBL" id="HGU32691.1"/>
    </source>
</evidence>
<protein>
    <submittedName>
        <fullName evidence="3">Glycosyltransferase</fullName>
    </submittedName>
</protein>
<dbReference type="InterPro" id="IPR050834">
    <property type="entry name" value="Glycosyltransf_2"/>
</dbReference>
<feature type="region of interest" description="Disordered" evidence="1">
    <location>
        <begin position="883"/>
        <end position="905"/>
    </location>
</feature>
<proteinExistence type="predicted"/>
<dbReference type="EMBL" id="DSUH01000179">
    <property type="protein sequence ID" value="HGU32691.1"/>
    <property type="molecule type" value="Genomic_DNA"/>
</dbReference>
<reference evidence="3" key="1">
    <citation type="journal article" date="2020" name="mSystems">
        <title>Genome- and Community-Level Interaction Insights into Carbon Utilization and Element Cycling Functions of Hydrothermarchaeota in Hydrothermal Sediment.</title>
        <authorList>
            <person name="Zhou Z."/>
            <person name="Liu Y."/>
            <person name="Xu W."/>
            <person name="Pan J."/>
            <person name="Luo Z.H."/>
            <person name="Li M."/>
        </authorList>
    </citation>
    <scope>NUCLEOTIDE SEQUENCE [LARGE SCALE GENOMIC DNA]</scope>
    <source>
        <strain evidence="3">SpSt-477</strain>
    </source>
</reference>
<evidence type="ECO:0000259" key="2">
    <source>
        <dbReference type="Pfam" id="PF00535"/>
    </source>
</evidence>
<evidence type="ECO:0000256" key="1">
    <source>
        <dbReference type="SAM" id="MobiDB-lite"/>
    </source>
</evidence>
<dbReference type="PANTHER" id="PTHR43685">
    <property type="entry name" value="GLYCOSYLTRANSFERASE"/>
    <property type="match status" value="1"/>
</dbReference>
<keyword evidence="3" id="KW-0808">Transferase</keyword>
<dbReference type="SUPFAM" id="SSF53448">
    <property type="entry name" value="Nucleotide-diphospho-sugar transferases"/>
    <property type="match status" value="2"/>
</dbReference>
<dbReference type="GO" id="GO:0016740">
    <property type="term" value="F:transferase activity"/>
    <property type="evidence" value="ECO:0007669"/>
    <property type="project" value="UniProtKB-KW"/>
</dbReference>
<feature type="compositionally biased region" description="Basic and acidic residues" evidence="1">
    <location>
        <begin position="883"/>
        <end position="899"/>
    </location>
</feature>
<feature type="domain" description="Glycosyltransferase 2-like" evidence="2">
    <location>
        <begin position="573"/>
        <end position="742"/>
    </location>
</feature>
<feature type="domain" description="Glycosyltransferase 2-like" evidence="2">
    <location>
        <begin position="124"/>
        <end position="243"/>
    </location>
</feature>